<accession>A0ABT7QZQ5</accession>
<dbReference type="EMBL" id="JAQIBD010000003">
    <property type="protein sequence ID" value="MDM5272328.1"/>
    <property type="molecule type" value="Genomic_DNA"/>
</dbReference>
<keyword evidence="1" id="KW-0812">Transmembrane</keyword>
<keyword evidence="3" id="KW-1185">Reference proteome</keyword>
<feature type="transmembrane region" description="Helical" evidence="1">
    <location>
        <begin position="77"/>
        <end position="98"/>
    </location>
</feature>
<protein>
    <submittedName>
        <fullName evidence="2">Uncharacterized protein</fullName>
    </submittedName>
</protein>
<evidence type="ECO:0000313" key="3">
    <source>
        <dbReference type="Proteomes" id="UP001169069"/>
    </source>
</evidence>
<dbReference type="Proteomes" id="UP001169069">
    <property type="component" value="Unassembled WGS sequence"/>
</dbReference>
<gene>
    <name evidence="2" type="ORF">PGH07_09050</name>
</gene>
<organism evidence="2 3">
    <name type="scientific">Sulfurovum zhangzhouensis</name>
    <dbReference type="NCBI Taxonomy" id="3019067"/>
    <lineage>
        <taxon>Bacteria</taxon>
        <taxon>Pseudomonadati</taxon>
        <taxon>Campylobacterota</taxon>
        <taxon>Epsilonproteobacteria</taxon>
        <taxon>Campylobacterales</taxon>
        <taxon>Sulfurovaceae</taxon>
        <taxon>Sulfurovum</taxon>
    </lineage>
</organism>
<reference evidence="2" key="1">
    <citation type="submission" date="2023-01" db="EMBL/GenBank/DDBJ databases">
        <title>Sulfurovum sp. zt1-1 genome assembly.</title>
        <authorList>
            <person name="Wang J."/>
        </authorList>
    </citation>
    <scope>NUCLEOTIDE SEQUENCE</scope>
    <source>
        <strain evidence="2">Zt1-1</strain>
    </source>
</reference>
<feature type="transmembrane region" description="Helical" evidence="1">
    <location>
        <begin position="110"/>
        <end position="136"/>
    </location>
</feature>
<keyword evidence="1" id="KW-0472">Membrane</keyword>
<sequence>MKLDVQKIANQIKELFYSKKFLIYLFLNTVMVWGFIIFLFSREKELHVVFLFLFLSWVIIIIQYTPIKNAKTWIRKILYYLISMLSFLFLIGMLFGMFSDPSNFLKGGLFMAVVGSWISIISVPVFPSFVLINWLFRKETGIG</sequence>
<feature type="transmembrane region" description="Helical" evidence="1">
    <location>
        <begin position="21"/>
        <end position="40"/>
    </location>
</feature>
<keyword evidence="1" id="KW-1133">Transmembrane helix</keyword>
<evidence type="ECO:0000313" key="2">
    <source>
        <dbReference type="EMBL" id="MDM5272328.1"/>
    </source>
</evidence>
<comment type="caution">
    <text evidence="2">The sequence shown here is derived from an EMBL/GenBank/DDBJ whole genome shotgun (WGS) entry which is preliminary data.</text>
</comment>
<feature type="transmembrane region" description="Helical" evidence="1">
    <location>
        <begin position="46"/>
        <end position="65"/>
    </location>
</feature>
<dbReference type="RefSeq" id="WP_289414122.1">
    <property type="nucleotide sequence ID" value="NZ_JAQIBD010000003.1"/>
</dbReference>
<evidence type="ECO:0000256" key="1">
    <source>
        <dbReference type="SAM" id="Phobius"/>
    </source>
</evidence>
<proteinExistence type="predicted"/>
<name>A0ABT7QZQ5_9BACT</name>